<evidence type="ECO:0000313" key="1">
    <source>
        <dbReference type="EMBL" id="AFA44579.1"/>
    </source>
</evidence>
<accession>H6X4B3</accession>
<sequence length="116" mass="13750">MKLDYALISKTFKLIYFIFGYSKNSNFFPILFDLDENDIHQEYNKILNRELHLSIKELVINKYIHYKNKNFDGYLRIIGYDFDTSNLIVNAPNNTGIFQITWVNLKIFDSIPSKKG</sequence>
<organism evidence="1 2">
    <name type="scientific">Klebsiella phage vB_KleM_RaK2</name>
    <dbReference type="NCBI Taxonomy" id="1147094"/>
    <lineage>
        <taxon>Viruses</taxon>
        <taxon>Duplodnaviria</taxon>
        <taxon>Heunggongvirae</taxon>
        <taxon>Uroviricota</taxon>
        <taxon>Caudoviricetes</taxon>
        <taxon>Alcyoneusvirus</taxon>
        <taxon>Alcyoneusvirus RaK2</taxon>
    </lineage>
</organism>
<protein>
    <submittedName>
        <fullName evidence="1">Uncharacterized protein</fullName>
    </submittedName>
</protein>
<dbReference type="GeneID" id="14012894"/>
<gene>
    <name evidence="1" type="ORF">RaK2_00306</name>
</gene>
<dbReference type="EMBL" id="JQ513383">
    <property type="protein sequence ID" value="AFA44579.1"/>
    <property type="molecule type" value="Genomic_DNA"/>
</dbReference>
<dbReference type="Proteomes" id="UP000007524">
    <property type="component" value="Segment"/>
</dbReference>
<proteinExistence type="predicted"/>
<dbReference type="KEGG" id="vg:14012894"/>
<reference evidence="1 2" key="1">
    <citation type="journal article" date="2012" name="J. Virol.">
        <title>Genome of Klebsiella sp.-Infecting Bacteriophage vB_KleM_RaK2.</title>
        <authorList>
            <person name="Simoliunas E."/>
            <person name="Kaliniene L."/>
            <person name="Truncaite L."/>
            <person name="Klausa V."/>
            <person name="Zajanckauskaite A."/>
            <person name="Meskys R."/>
        </authorList>
    </citation>
    <scope>NUCLEOTIDE SEQUENCE [LARGE SCALE GENOMIC DNA]</scope>
</reference>
<keyword evidence="2" id="KW-1185">Reference proteome</keyword>
<evidence type="ECO:0000313" key="2">
    <source>
        <dbReference type="Proteomes" id="UP000007524"/>
    </source>
</evidence>
<name>H6X4B3_9CAUD</name>
<dbReference type="RefSeq" id="YP_007007461.1">
    <property type="nucleotide sequence ID" value="NC_019526.1"/>
</dbReference>